<evidence type="ECO:0000256" key="2">
    <source>
        <dbReference type="ARBA" id="ARBA00022723"/>
    </source>
</evidence>
<comment type="subcellular location">
    <subcellularLocation>
        <location evidence="1">Nucleus</location>
    </subcellularLocation>
</comment>
<feature type="non-terminal residue" evidence="9">
    <location>
        <position position="328"/>
    </location>
</feature>
<protein>
    <recommendedName>
        <fullName evidence="11">Zinc finger BED domain-containing protein RICESLEEPER 2-like</fullName>
    </recommendedName>
</protein>
<evidence type="ECO:0008006" key="11">
    <source>
        <dbReference type="Google" id="ProtNLM"/>
    </source>
</evidence>
<comment type="caution">
    <text evidence="9">The sequence shown here is derived from an EMBL/GenBank/DDBJ whole genome shotgun (WGS) entry which is preliminary data.</text>
</comment>
<dbReference type="EMBL" id="JABFAE010417374">
    <property type="protein sequence ID" value="MBA0845640.1"/>
    <property type="molecule type" value="Genomic_DNA"/>
</dbReference>
<sequence>MCSISVDNASYNDSAVTMLKDSLSFYKRLPLNDKLFHVRCCAHILNLLVHDGLSEIENVIDNVRASVKHITTSTMRLTMFSDIVKQLQLPNKRLILDCYTRWNATYAMLSCVLEFNDVFPRYAQRDVISIFQVMKIEIKELLMEKSLSEELWMRQMVDEMQKKVDTYLGECNLLISIAVILNPKNMNKMKLIDFSFHAIYSEKEAPRHIRVVGDSLYELYKEHVDENATANVGTSMENDVHESGVSNASTTSRIEWWKVNSLKFRILSKMACEILSIPITTVASKYAFSVGGRVINAYCSSLGTDTVQMLLCGSDWYWNFYGLKKKVK</sequence>
<dbReference type="PANTHER" id="PTHR46481:SF10">
    <property type="entry name" value="ZINC FINGER BED DOMAIN-CONTAINING PROTEIN 39"/>
    <property type="match status" value="1"/>
</dbReference>
<gene>
    <name evidence="9" type="ORF">Goarm_022424</name>
</gene>
<dbReference type="GO" id="GO:0005634">
    <property type="term" value="C:nucleus"/>
    <property type="evidence" value="ECO:0007669"/>
    <property type="project" value="UniProtKB-SubCell"/>
</dbReference>
<evidence type="ECO:0000259" key="7">
    <source>
        <dbReference type="Pfam" id="PF05699"/>
    </source>
</evidence>
<dbReference type="GO" id="GO:0046983">
    <property type="term" value="F:protein dimerization activity"/>
    <property type="evidence" value="ECO:0007669"/>
    <property type="project" value="InterPro"/>
</dbReference>
<dbReference type="GO" id="GO:0008270">
    <property type="term" value="F:zinc ion binding"/>
    <property type="evidence" value="ECO:0007669"/>
    <property type="project" value="UniProtKB-KW"/>
</dbReference>
<evidence type="ECO:0000256" key="1">
    <source>
        <dbReference type="ARBA" id="ARBA00004123"/>
    </source>
</evidence>
<evidence type="ECO:0000256" key="4">
    <source>
        <dbReference type="ARBA" id="ARBA00022833"/>
    </source>
</evidence>
<evidence type="ECO:0000313" key="10">
    <source>
        <dbReference type="Proteomes" id="UP000593575"/>
    </source>
</evidence>
<dbReference type="InterPro" id="IPR012337">
    <property type="entry name" value="RNaseH-like_sf"/>
</dbReference>
<dbReference type="InterPro" id="IPR025525">
    <property type="entry name" value="hAT-like_transposase_RNase-H"/>
</dbReference>
<keyword evidence="5" id="KW-0238">DNA-binding</keyword>
<reference evidence="9 10" key="1">
    <citation type="journal article" date="2019" name="Genome Biol. Evol.">
        <title>Insights into the evolution of the New World diploid cottons (Gossypium, subgenus Houzingenia) based on genome sequencing.</title>
        <authorList>
            <person name="Grover C.E."/>
            <person name="Arick M.A. 2nd"/>
            <person name="Thrash A."/>
            <person name="Conover J.L."/>
            <person name="Sanders W.S."/>
            <person name="Peterson D.G."/>
            <person name="Frelichowski J.E."/>
            <person name="Scheffler J.A."/>
            <person name="Scheffler B.E."/>
            <person name="Wendel J.F."/>
        </authorList>
    </citation>
    <scope>NUCLEOTIDE SEQUENCE [LARGE SCALE GENOMIC DNA]</scope>
    <source>
        <strain evidence="9">6</strain>
        <tissue evidence="9">Leaf</tissue>
    </source>
</reference>
<feature type="domain" description="hAT-like transposase RNase-H fold" evidence="8">
    <location>
        <begin position="131"/>
        <end position="223"/>
    </location>
</feature>
<evidence type="ECO:0000256" key="6">
    <source>
        <dbReference type="ARBA" id="ARBA00023242"/>
    </source>
</evidence>
<dbReference type="SUPFAM" id="SSF53098">
    <property type="entry name" value="Ribonuclease H-like"/>
    <property type="match status" value="1"/>
</dbReference>
<organism evidence="9 10">
    <name type="scientific">Gossypium armourianum</name>
    <dbReference type="NCBI Taxonomy" id="34283"/>
    <lineage>
        <taxon>Eukaryota</taxon>
        <taxon>Viridiplantae</taxon>
        <taxon>Streptophyta</taxon>
        <taxon>Embryophyta</taxon>
        <taxon>Tracheophyta</taxon>
        <taxon>Spermatophyta</taxon>
        <taxon>Magnoliopsida</taxon>
        <taxon>eudicotyledons</taxon>
        <taxon>Gunneridae</taxon>
        <taxon>Pentapetalae</taxon>
        <taxon>rosids</taxon>
        <taxon>malvids</taxon>
        <taxon>Malvales</taxon>
        <taxon>Malvaceae</taxon>
        <taxon>Malvoideae</taxon>
        <taxon>Gossypium</taxon>
    </lineage>
</organism>
<feature type="domain" description="HAT C-terminal dimerisation" evidence="7">
    <location>
        <begin position="253"/>
        <end position="317"/>
    </location>
</feature>
<keyword evidence="10" id="KW-1185">Reference proteome</keyword>
<evidence type="ECO:0000259" key="8">
    <source>
        <dbReference type="Pfam" id="PF14372"/>
    </source>
</evidence>
<dbReference type="Pfam" id="PF05699">
    <property type="entry name" value="Dimer_Tnp_hAT"/>
    <property type="match status" value="1"/>
</dbReference>
<evidence type="ECO:0000256" key="5">
    <source>
        <dbReference type="ARBA" id="ARBA00023125"/>
    </source>
</evidence>
<dbReference type="AlphaFoldDB" id="A0A7J9KGS3"/>
<dbReference type="PANTHER" id="PTHR46481">
    <property type="entry name" value="ZINC FINGER BED DOMAIN-CONTAINING PROTEIN 4"/>
    <property type="match status" value="1"/>
</dbReference>
<proteinExistence type="predicted"/>
<name>A0A7J9KGS3_9ROSI</name>
<keyword evidence="3" id="KW-0863">Zinc-finger</keyword>
<dbReference type="Proteomes" id="UP000593575">
    <property type="component" value="Unassembled WGS sequence"/>
</dbReference>
<dbReference type="GO" id="GO:0003677">
    <property type="term" value="F:DNA binding"/>
    <property type="evidence" value="ECO:0007669"/>
    <property type="project" value="UniProtKB-KW"/>
</dbReference>
<accession>A0A7J9KGS3</accession>
<dbReference type="InterPro" id="IPR008906">
    <property type="entry name" value="HATC_C_dom"/>
</dbReference>
<dbReference type="InterPro" id="IPR052035">
    <property type="entry name" value="ZnF_BED_domain_contain"/>
</dbReference>
<evidence type="ECO:0000256" key="3">
    <source>
        <dbReference type="ARBA" id="ARBA00022771"/>
    </source>
</evidence>
<keyword evidence="2" id="KW-0479">Metal-binding</keyword>
<keyword evidence="6" id="KW-0539">Nucleus</keyword>
<keyword evidence="4" id="KW-0862">Zinc</keyword>
<evidence type="ECO:0000313" key="9">
    <source>
        <dbReference type="EMBL" id="MBA0845640.1"/>
    </source>
</evidence>
<dbReference type="Pfam" id="PF14372">
    <property type="entry name" value="hAT-like_RNase-H"/>
    <property type="match status" value="1"/>
</dbReference>